<dbReference type="Proteomes" id="UP000701801">
    <property type="component" value="Unassembled WGS sequence"/>
</dbReference>
<dbReference type="InterPro" id="IPR011333">
    <property type="entry name" value="SKP1/BTB/POZ_sf"/>
</dbReference>
<dbReference type="AlphaFoldDB" id="A0A9N9LTE5"/>
<evidence type="ECO:0000313" key="4">
    <source>
        <dbReference type="Proteomes" id="UP000701801"/>
    </source>
</evidence>
<dbReference type="Gene3D" id="3.30.710.10">
    <property type="entry name" value="Potassium Channel Kv1.1, Chain A"/>
    <property type="match status" value="1"/>
</dbReference>
<feature type="compositionally biased region" description="Basic and acidic residues" evidence="1">
    <location>
        <begin position="18"/>
        <end position="29"/>
    </location>
</feature>
<proteinExistence type="predicted"/>
<reference evidence="3" key="1">
    <citation type="submission" date="2021-07" db="EMBL/GenBank/DDBJ databases">
        <authorList>
            <person name="Durling M."/>
        </authorList>
    </citation>
    <scope>NUCLEOTIDE SEQUENCE</scope>
</reference>
<dbReference type="EMBL" id="CAJVRM010000429">
    <property type="protein sequence ID" value="CAG8980915.1"/>
    <property type="molecule type" value="Genomic_DNA"/>
</dbReference>
<dbReference type="SUPFAM" id="SSF54695">
    <property type="entry name" value="POZ domain"/>
    <property type="match status" value="1"/>
</dbReference>
<accession>A0A9N9LTE5</accession>
<dbReference type="OrthoDB" id="3525768at2759"/>
<dbReference type="CDD" id="cd18186">
    <property type="entry name" value="BTB_POZ_ZBTB_KLHL-like"/>
    <property type="match status" value="1"/>
</dbReference>
<comment type="caution">
    <text evidence="3">The sequence shown here is derived from an EMBL/GenBank/DDBJ whole genome shotgun (WGS) entry which is preliminary data.</text>
</comment>
<protein>
    <recommendedName>
        <fullName evidence="2">BTB domain-containing protein</fullName>
    </recommendedName>
</protein>
<sequence length="267" mass="30459">MSSEAKKRALSSSEEQDEHPSKRIMEKNRSVHLTKLPSSEFIDAFMKYQKEPNVTVTVEGKKFMLPKQLLYDRSPFFDGAFNGKFQESITKALDLKEAHASTFEHIIRWMILGCARIHLESSSKPEELSKATSQYVEYFMLADRLGLEGDFKPDASILKKVIKKWRLALTAEHLRTAANPPKDHILRATLAQACVKEYFGFLSSDRPFRCQSKPFRYQAEMDGLEGFASDLLQAFHSASKGVAFVTTQAIFDEDFEEVSEEASDDYF</sequence>
<evidence type="ECO:0000313" key="3">
    <source>
        <dbReference type="EMBL" id="CAG8980915.1"/>
    </source>
</evidence>
<dbReference type="PROSITE" id="PS50097">
    <property type="entry name" value="BTB"/>
    <property type="match status" value="1"/>
</dbReference>
<evidence type="ECO:0000259" key="2">
    <source>
        <dbReference type="PROSITE" id="PS50097"/>
    </source>
</evidence>
<feature type="domain" description="BTB" evidence="2">
    <location>
        <begin position="52"/>
        <end position="119"/>
    </location>
</feature>
<gene>
    <name evidence="3" type="ORF">HYALB_00003774</name>
</gene>
<dbReference type="InterPro" id="IPR000210">
    <property type="entry name" value="BTB/POZ_dom"/>
</dbReference>
<dbReference type="Pfam" id="PF00651">
    <property type="entry name" value="BTB"/>
    <property type="match status" value="1"/>
</dbReference>
<keyword evidence="4" id="KW-1185">Reference proteome</keyword>
<evidence type="ECO:0000256" key="1">
    <source>
        <dbReference type="SAM" id="MobiDB-lite"/>
    </source>
</evidence>
<organism evidence="3 4">
    <name type="scientific">Hymenoscyphus albidus</name>
    <dbReference type="NCBI Taxonomy" id="595503"/>
    <lineage>
        <taxon>Eukaryota</taxon>
        <taxon>Fungi</taxon>
        <taxon>Dikarya</taxon>
        <taxon>Ascomycota</taxon>
        <taxon>Pezizomycotina</taxon>
        <taxon>Leotiomycetes</taxon>
        <taxon>Helotiales</taxon>
        <taxon>Helotiaceae</taxon>
        <taxon>Hymenoscyphus</taxon>
    </lineage>
</organism>
<name>A0A9N9LTE5_9HELO</name>
<feature type="region of interest" description="Disordered" evidence="1">
    <location>
        <begin position="1"/>
        <end position="29"/>
    </location>
</feature>